<gene>
    <name evidence="1" type="ORF">BLNAU_22913</name>
</gene>
<proteinExistence type="predicted"/>
<name>A0ABQ9WRR6_9EUKA</name>
<dbReference type="EMBL" id="JARBJD010000427">
    <property type="protein sequence ID" value="KAK2942186.1"/>
    <property type="molecule type" value="Genomic_DNA"/>
</dbReference>
<reference evidence="1 2" key="1">
    <citation type="journal article" date="2022" name="bioRxiv">
        <title>Genomics of Preaxostyla Flagellates Illuminates Evolutionary Transitions and the Path Towards Mitochondrial Loss.</title>
        <authorList>
            <person name="Novak L.V.F."/>
            <person name="Treitli S.C."/>
            <person name="Pyrih J."/>
            <person name="Halakuc P."/>
            <person name="Pipaliya S.V."/>
            <person name="Vacek V."/>
            <person name="Brzon O."/>
            <person name="Soukal P."/>
            <person name="Eme L."/>
            <person name="Dacks J.B."/>
            <person name="Karnkowska A."/>
            <person name="Elias M."/>
            <person name="Hampl V."/>
        </authorList>
    </citation>
    <scope>NUCLEOTIDE SEQUENCE [LARGE SCALE GENOMIC DNA]</scope>
    <source>
        <strain evidence="1">NAU3</strain>
        <tissue evidence="1">Gut</tissue>
    </source>
</reference>
<sequence>MSKTCLTSETACHSLDQAVKHANWENVTSILIQGHTVFVGEVIFDSSANPFKKTPAANVQYTLTLKHHVLSPNPDTYGLTGMGTILIKGTDTAEMRLVFGSLSEAQFGIFTTRTPSGIKKEYVIRVEQYGVLELQHSICVQPLQIPSFTPFTKLSSKFETEPWDQNSAAIVVDKGSLITTNTATVSVYDPELGVLILKDIDIPKSYVSISQRDTTPLGSLVPKGIVCSIPENATDTFNIIVVEAGIPKWEGLDLVGIDQYPLDIHLSGKCAAYDSEDTTQKFPLNNTDMKNISKTAFVFPTVTLSRSNLTFATKTGVNDYISSSIPSISHQYISRFIRFFDAKHFLL</sequence>
<evidence type="ECO:0000313" key="2">
    <source>
        <dbReference type="Proteomes" id="UP001281761"/>
    </source>
</evidence>
<comment type="caution">
    <text evidence="1">The sequence shown here is derived from an EMBL/GenBank/DDBJ whole genome shotgun (WGS) entry which is preliminary data.</text>
</comment>
<accession>A0ABQ9WRR6</accession>
<evidence type="ECO:0000313" key="1">
    <source>
        <dbReference type="EMBL" id="KAK2942186.1"/>
    </source>
</evidence>
<dbReference type="Proteomes" id="UP001281761">
    <property type="component" value="Unassembled WGS sequence"/>
</dbReference>
<organism evidence="1 2">
    <name type="scientific">Blattamonas nauphoetae</name>
    <dbReference type="NCBI Taxonomy" id="2049346"/>
    <lineage>
        <taxon>Eukaryota</taxon>
        <taxon>Metamonada</taxon>
        <taxon>Preaxostyla</taxon>
        <taxon>Oxymonadida</taxon>
        <taxon>Blattamonas</taxon>
    </lineage>
</organism>
<keyword evidence="2" id="KW-1185">Reference proteome</keyword>
<protein>
    <submittedName>
        <fullName evidence="1">Uncharacterized protein</fullName>
    </submittedName>
</protein>